<sequence length="1267" mass="144519">MEEFGDDFGDLYTDVEIQASSAINGIPGLANSYIESMEEEEEEEEDNNVTNEPNPNQGLGSNSQIVDEVHDGSAQKTMGSELNMDSGSDSDSDDDLNIVLNDEDCNNFPSTSGGNGGVVGGGGGGGGGYGNGDEEDEDDGDVKNDFVVVEEGSGPSKIQKRGNQSGDGLELSSNGERGNGVRGGYNSLYPQYKYMRPHGSVFPSNIKGNGSVGMASYPSMLTRGDQDDTTCNQHKGSIASQVAQVRATANVVVGQSGYGFSLPWYRTILDINIDTFEDQPWRFPGVDITDFFNFGFNEDTWKQYCKSLEQIRQQAFLQTGIPVYESPKTNQAHEAETEHERGRQNPMVEESYQVGLQRIVSPSSNKVRQFEMPRGRAIQVEDSTSERQPSTDLRRARTRDSDVVIQHVWEQITVQDPVEDSSGSGKEEEYHKDSPVHEASEKGDSYGHSRDIRCSGNASGNEPSVESLEGNIRRSDRPSALKRCSQRAIAYNPMNLSSDNLEDEKIPDANGHHHRKLKVGPSGVTEVMETVSETQGRVGRNFCGADPCMMETELSFDDRGQLSLDSSCYGSDSEGSRDSVYVDTEKTQSPFRKSSLNSSAELPESVTSCDNNFKSSNIKSKSGDGNSKNKGSIREEQEHRSRRDNSVAKPKIHTADNNDASPMLVTEDLCDRDDLVKCSRWKERNQGFGFQDREYIPYHREKELSSRYSGETFMDNDNERVHRKPPYSRGNYRLRNEIDSYVRKKWDERDYCHEQRSPRVYSEDRDRDWYYYGEGHPTDYFNHLTYRESQLHSRYSSCSVEERDTFWRSKHGEPQLRKKTNHSHWLDYKHEDNFVPEKYKRSASFADSNRDSMDEKYERQIPYGRGELKSSVRRGRYGDSLTLDLDNPWYGETEDGYGRLMDRDSVDSQFYRETYSAGRYQHDNMSPRNNAYDSRLSERFGRRRRHICAEEVRDSGWLDNYNDADDVEDRIVYPDDQGHLGLRRYGWRSRVLHWTKDELILRHRDAKLYSEEASLSYEKITRHEKIRARYRSAHDGVLNDEMQIQRDKVKLIKKGSSTNCINRSSEIINRDEREQAVLRCRDSVNFVVGDGKSSRRRSKGRSFLGNGSSENIDQKTEKRTTLMDYNDPHMEKAVHPEIAKIESSQNNPKWLDKFPITEHNEDLDIEEGQIVTEEPNTEVSTGRRYATEDAALTCNNVSDGNKFVGDYDNQRFLETLAKMEKRRERFKEPITLNKEPGMCLKPQVDLIIDTDETKQQRPARKRRWGGS</sequence>
<comment type="caution">
    <text evidence="7">The sequence shown here is derived from an EMBL/GenBank/DDBJ whole genome shotgun (WGS) entry which is preliminary data.</text>
</comment>
<protein>
    <submittedName>
        <fullName evidence="7">Fip1[v]-like protein</fullName>
    </submittedName>
</protein>
<evidence type="ECO:0000256" key="2">
    <source>
        <dbReference type="ARBA" id="ARBA00007459"/>
    </source>
</evidence>
<evidence type="ECO:0000256" key="4">
    <source>
        <dbReference type="ARBA" id="ARBA00023242"/>
    </source>
</evidence>
<keyword evidence="3" id="KW-0507">mRNA processing</keyword>
<gene>
    <name evidence="7" type="primary">FIPS5_0</name>
    <name evidence="7" type="ORF">CFP56_032583</name>
</gene>
<name>A0AAW0LRI8_QUESU</name>
<feature type="region of interest" description="Disordered" evidence="5">
    <location>
        <begin position="364"/>
        <end position="481"/>
    </location>
</feature>
<feature type="compositionally biased region" description="Acidic residues" evidence="5">
    <location>
        <begin position="88"/>
        <end position="105"/>
    </location>
</feature>
<evidence type="ECO:0000256" key="3">
    <source>
        <dbReference type="ARBA" id="ARBA00022664"/>
    </source>
</evidence>
<dbReference type="Pfam" id="PF05182">
    <property type="entry name" value="Fip1"/>
    <property type="match status" value="1"/>
</dbReference>
<feature type="compositionally biased region" description="Basic and acidic residues" evidence="5">
    <location>
        <begin position="392"/>
        <end position="402"/>
    </location>
</feature>
<keyword evidence="8" id="KW-1185">Reference proteome</keyword>
<dbReference type="InterPro" id="IPR044976">
    <property type="entry name" value="FIPS5/FIPS3-like"/>
</dbReference>
<feature type="compositionally biased region" description="Low complexity" evidence="5">
    <location>
        <begin position="611"/>
        <end position="630"/>
    </location>
</feature>
<accession>A0AAW0LRI8</accession>
<feature type="compositionally biased region" description="Polar residues" evidence="5">
    <location>
        <begin position="48"/>
        <end position="65"/>
    </location>
</feature>
<feature type="compositionally biased region" description="Polar residues" evidence="5">
    <location>
        <begin position="161"/>
        <end position="176"/>
    </location>
</feature>
<feature type="compositionally biased region" description="Basic and acidic residues" evidence="5">
    <location>
        <begin position="632"/>
        <end position="646"/>
    </location>
</feature>
<keyword evidence="4" id="KW-0539">Nucleus</keyword>
<dbReference type="PANTHER" id="PTHR36884:SF4">
    <property type="entry name" value="FIP1[III]-LIKE PROTEIN"/>
    <property type="match status" value="1"/>
</dbReference>
<dbReference type="PANTHER" id="PTHR36884">
    <property type="entry name" value="FIP1[III]-LIKE PROTEIN"/>
    <property type="match status" value="1"/>
</dbReference>
<feature type="compositionally biased region" description="Basic and acidic residues" evidence="5">
    <location>
        <begin position="425"/>
        <end position="453"/>
    </location>
</feature>
<dbReference type="EMBL" id="PKMF04000056">
    <property type="protein sequence ID" value="KAK7854328.1"/>
    <property type="molecule type" value="Genomic_DNA"/>
</dbReference>
<feature type="domain" description="Pre-mRNA polyadenylation factor Fip1" evidence="6">
    <location>
        <begin position="270"/>
        <end position="312"/>
    </location>
</feature>
<evidence type="ECO:0000256" key="1">
    <source>
        <dbReference type="ARBA" id="ARBA00004123"/>
    </source>
</evidence>
<organism evidence="7 8">
    <name type="scientific">Quercus suber</name>
    <name type="common">Cork oak</name>
    <dbReference type="NCBI Taxonomy" id="58331"/>
    <lineage>
        <taxon>Eukaryota</taxon>
        <taxon>Viridiplantae</taxon>
        <taxon>Streptophyta</taxon>
        <taxon>Embryophyta</taxon>
        <taxon>Tracheophyta</taxon>
        <taxon>Spermatophyta</taxon>
        <taxon>Magnoliopsida</taxon>
        <taxon>eudicotyledons</taxon>
        <taxon>Gunneridae</taxon>
        <taxon>Pentapetalae</taxon>
        <taxon>rosids</taxon>
        <taxon>fabids</taxon>
        <taxon>Fagales</taxon>
        <taxon>Fagaceae</taxon>
        <taxon>Quercus</taxon>
    </lineage>
</organism>
<evidence type="ECO:0000313" key="7">
    <source>
        <dbReference type="EMBL" id="KAK7854328.1"/>
    </source>
</evidence>
<feature type="region of interest" description="Disordered" evidence="5">
    <location>
        <begin position="567"/>
        <end position="660"/>
    </location>
</feature>
<feature type="region of interest" description="Disordered" evidence="5">
    <location>
        <begin position="1089"/>
        <end position="1118"/>
    </location>
</feature>
<dbReference type="InterPro" id="IPR007854">
    <property type="entry name" value="Fip1_dom"/>
</dbReference>
<dbReference type="AlphaFoldDB" id="A0AAW0LRI8"/>
<feature type="compositionally biased region" description="Acidic residues" evidence="5">
    <location>
        <begin position="36"/>
        <end position="47"/>
    </location>
</feature>
<comment type="similarity">
    <text evidence="2">Belongs to the FIP1 family.</text>
</comment>
<comment type="subcellular location">
    <subcellularLocation>
        <location evidence="1">Nucleus</location>
    </subcellularLocation>
</comment>
<reference evidence="7 8" key="1">
    <citation type="journal article" date="2018" name="Sci. Data">
        <title>The draft genome sequence of cork oak.</title>
        <authorList>
            <person name="Ramos A.M."/>
            <person name="Usie A."/>
            <person name="Barbosa P."/>
            <person name="Barros P.M."/>
            <person name="Capote T."/>
            <person name="Chaves I."/>
            <person name="Simoes F."/>
            <person name="Abreu I."/>
            <person name="Carrasquinho I."/>
            <person name="Faro C."/>
            <person name="Guimaraes J.B."/>
            <person name="Mendonca D."/>
            <person name="Nobrega F."/>
            <person name="Rodrigues L."/>
            <person name="Saibo N.J.M."/>
            <person name="Varela M.C."/>
            <person name="Egas C."/>
            <person name="Matos J."/>
            <person name="Miguel C.M."/>
            <person name="Oliveira M.M."/>
            <person name="Ricardo C.P."/>
            <person name="Goncalves S."/>
        </authorList>
    </citation>
    <scope>NUCLEOTIDE SEQUENCE [LARGE SCALE GENOMIC DNA]</scope>
    <source>
        <strain evidence="8">cv. HL8</strain>
    </source>
</reference>
<evidence type="ECO:0000313" key="8">
    <source>
        <dbReference type="Proteomes" id="UP000237347"/>
    </source>
</evidence>
<evidence type="ECO:0000256" key="5">
    <source>
        <dbReference type="SAM" id="MobiDB-lite"/>
    </source>
</evidence>
<feature type="compositionally biased region" description="Gly residues" evidence="5">
    <location>
        <begin position="113"/>
        <end position="131"/>
    </location>
</feature>
<evidence type="ECO:0000259" key="6">
    <source>
        <dbReference type="Pfam" id="PF05182"/>
    </source>
</evidence>
<proteinExistence type="inferred from homology"/>
<dbReference type="GO" id="GO:0005634">
    <property type="term" value="C:nucleus"/>
    <property type="evidence" value="ECO:0007669"/>
    <property type="project" value="UniProtKB-SubCell"/>
</dbReference>
<feature type="region of interest" description="Disordered" evidence="5">
    <location>
        <begin position="21"/>
        <end position="182"/>
    </location>
</feature>
<dbReference type="GO" id="GO:0006397">
    <property type="term" value="P:mRNA processing"/>
    <property type="evidence" value="ECO:0007669"/>
    <property type="project" value="UniProtKB-KW"/>
</dbReference>
<dbReference type="Proteomes" id="UP000237347">
    <property type="component" value="Unassembled WGS sequence"/>
</dbReference>
<feature type="compositionally biased region" description="Polar residues" evidence="5">
    <location>
        <begin position="587"/>
        <end position="610"/>
    </location>
</feature>